<keyword evidence="2" id="KW-0479">Metal-binding</keyword>
<evidence type="ECO:0000256" key="2">
    <source>
        <dbReference type="ARBA" id="ARBA00022723"/>
    </source>
</evidence>
<comment type="similarity">
    <text evidence="1">Belongs to the DinB family.</text>
</comment>
<accession>A0ABV5KJV2</accession>
<proteinExistence type="inferred from homology"/>
<reference evidence="3 4" key="1">
    <citation type="submission" date="2024-09" db="EMBL/GenBank/DDBJ databases">
        <authorList>
            <person name="Sun Q."/>
            <person name="Mori K."/>
        </authorList>
    </citation>
    <scope>NUCLEOTIDE SEQUENCE [LARGE SCALE GENOMIC DNA]</scope>
    <source>
        <strain evidence="3 4">TISTR 2452</strain>
    </source>
</reference>
<dbReference type="Proteomes" id="UP001589747">
    <property type="component" value="Unassembled WGS sequence"/>
</dbReference>
<dbReference type="InterPro" id="IPR034660">
    <property type="entry name" value="DinB/YfiT-like"/>
</dbReference>
<name>A0ABV5KJV2_9BACL</name>
<dbReference type="SUPFAM" id="SSF109854">
    <property type="entry name" value="DinB/YfiT-like putative metalloenzymes"/>
    <property type="match status" value="1"/>
</dbReference>
<dbReference type="InterPro" id="IPR007837">
    <property type="entry name" value="DinB"/>
</dbReference>
<dbReference type="PANTHER" id="PTHR37302:SF3">
    <property type="entry name" value="DAMAGE-INDUCIBLE PROTEIN DINB"/>
    <property type="match status" value="1"/>
</dbReference>
<organism evidence="3 4">
    <name type="scientific">Paenibacillus aurantiacus</name>
    <dbReference type="NCBI Taxonomy" id="1936118"/>
    <lineage>
        <taxon>Bacteria</taxon>
        <taxon>Bacillati</taxon>
        <taxon>Bacillota</taxon>
        <taxon>Bacilli</taxon>
        <taxon>Bacillales</taxon>
        <taxon>Paenibacillaceae</taxon>
        <taxon>Paenibacillus</taxon>
    </lineage>
</organism>
<evidence type="ECO:0000256" key="1">
    <source>
        <dbReference type="ARBA" id="ARBA00008635"/>
    </source>
</evidence>
<comment type="caution">
    <text evidence="3">The sequence shown here is derived from an EMBL/GenBank/DDBJ whole genome shotgun (WGS) entry which is preliminary data.</text>
</comment>
<evidence type="ECO:0000313" key="4">
    <source>
        <dbReference type="Proteomes" id="UP001589747"/>
    </source>
</evidence>
<sequence length="161" mass="18544">MQKLFEYNWQVRKEWLDWCESVSMEELMKQRTGGIGYILPTLYHIVAVEYGWICGGIQGRAITIPSFEEVASVQQIKAFSDACHVELAPFIYDWNDSLEERIMMDITDEGEEEAHACGEVMRHVIAHEIHHIGQLSVWSRELGRKPVSADFIGRGVFNSIR</sequence>
<dbReference type="Gene3D" id="1.20.120.450">
    <property type="entry name" value="dinb family like domain"/>
    <property type="match status" value="1"/>
</dbReference>
<dbReference type="RefSeq" id="WP_377488643.1">
    <property type="nucleotide sequence ID" value="NZ_JBHMDO010000003.1"/>
</dbReference>
<keyword evidence="4" id="KW-1185">Reference proteome</keyword>
<dbReference type="Pfam" id="PF05163">
    <property type="entry name" value="DinB"/>
    <property type="match status" value="1"/>
</dbReference>
<dbReference type="PANTHER" id="PTHR37302">
    <property type="entry name" value="SLR1116 PROTEIN"/>
    <property type="match status" value="1"/>
</dbReference>
<gene>
    <name evidence="3" type="ORF">ACFFSY_01140</name>
</gene>
<evidence type="ECO:0000313" key="3">
    <source>
        <dbReference type="EMBL" id="MFB9324543.1"/>
    </source>
</evidence>
<dbReference type="EMBL" id="JBHMDO010000003">
    <property type="protein sequence ID" value="MFB9324543.1"/>
    <property type="molecule type" value="Genomic_DNA"/>
</dbReference>
<protein>
    <submittedName>
        <fullName evidence="3">DinB family protein</fullName>
    </submittedName>
</protein>